<keyword evidence="2" id="KW-1185">Reference proteome</keyword>
<comment type="caution">
    <text evidence="1">The sequence shown here is derived from an EMBL/GenBank/DDBJ whole genome shotgun (WGS) entry which is preliminary data.</text>
</comment>
<accession>A0ABD5WNU7</accession>
<dbReference type="Proteomes" id="UP001596407">
    <property type="component" value="Unassembled WGS sequence"/>
</dbReference>
<name>A0ABD5WNU7_9EURY</name>
<sequence>MRSGLDYVAAQVDHDGEVYVIDIGRNRIHSAPLLLTTWDDSTSVETRSFAHAVFGPEHLAKSYTPEENVRVTYDFGAEPPGETDLGEWSSVRLYDVGREFREYYRENSGDFYTPAENPVETITTVLVER</sequence>
<gene>
    <name evidence="1" type="ORF">ACFQJ6_12690</name>
</gene>
<proteinExistence type="predicted"/>
<dbReference type="RefSeq" id="WP_276281285.1">
    <property type="nucleotide sequence ID" value="NZ_CP119809.1"/>
</dbReference>
<reference evidence="1 2" key="1">
    <citation type="journal article" date="2019" name="Int. J. Syst. Evol. Microbiol.">
        <title>The Global Catalogue of Microorganisms (GCM) 10K type strain sequencing project: providing services to taxonomists for standard genome sequencing and annotation.</title>
        <authorList>
            <consortium name="The Broad Institute Genomics Platform"/>
            <consortium name="The Broad Institute Genome Sequencing Center for Infectious Disease"/>
            <person name="Wu L."/>
            <person name="Ma J."/>
        </authorList>
    </citation>
    <scope>NUCLEOTIDE SEQUENCE [LARGE SCALE GENOMIC DNA]</scope>
    <source>
        <strain evidence="1 2">DT72</strain>
    </source>
</reference>
<evidence type="ECO:0000313" key="1">
    <source>
        <dbReference type="EMBL" id="MFC7080837.1"/>
    </source>
</evidence>
<protein>
    <submittedName>
        <fullName evidence="1">Uncharacterized protein</fullName>
    </submittedName>
</protein>
<dbReference type="EMBL" id="JBHSZH010000005">
    <property type="protein sequence ID" value="MFC7080837.1"/>
    <property type="molecule type" value="Genomic_DNA"/>
</dbReference>
<organism evidence="1 2">
    <name type="scientific">Halorussus caseinilyticus</name>
    <dbReference type="NCBI Taxonomy" id="3034025"/>
    <lineage>
        <taxon>Archaea</taxon>
        <taxon>Methanobacteriati</taxon>
        <taxon>Methanobacteriota</taxon>
        <taxon>Stenosarchaea group</taxon>
        <taxon>Halobacteria</taxon>
        <taxon>Halobacteriales</taxon>
        <taxon>Haladaptataceae</taxon>
        <taxon>Halorussus</taxon>
    </lineage>
</organism>
<evidence type="ECO:0000313" key="2">
    <source>
        <dbReference type="Proteomes" id="UP001596407"/>
    </source>
</evidence>
<dbReference type="GeneID" id="79302477"/>
<dbReference type="AlphaFoldDB" id="A0ABD5WNU7"/>